<evidence type="ECO:0000259" key="10">
    <source>
        <dbReference type="Pfam" id="PF08743"/>
    </source>
</evidence>
<dbReference type="InterPro" id="IPR014854">
    <property type="entry name" value="Nse4_C"/>
</dbReference>
<dbReference type="PANTHER" id="PTHR16140">
    <property type="entry name" value="NON-STRUCTURAL MAINTENANCE OF CHROMOSOMES ELEMENT 4"/>
    <property type="match status" value="1"/>
</dbReference>
<keyword evidence="6 7" id="KW-0539">Nucleus</keyword>
<proteinExistence type="inferred from homology"/>
<dbReference type="AlphaFoldDB" id="A0A4Q1BJT7"/>
<evidence type="ECO:0000256" key="8">
    <source>
        <dbReference type="SAM" id="Coils"/>
    </source>
</evidence>
<evidence type="ECO:0000313" key="12">
    <source>
        <dbReference type="EMBL" id="RXK38008.1"/>
    </source>
</evidence>
<dbReference type="PANTHER" id="PTHR16140:SF0">
    <property type="entry name" value="NON-STRUCTURAL MAINTENANCE OF CHROMOSOMES ELEMENT 4"/>
    <property type="match status" value="1"/>
</dbReference>
<comment type="similarity">
    <text evidence="2 7">Belongs to the NSE4 family.</text>
</comment>
<comment type="function">
    <text evidence="7">Component of the SMC5-SMC6 complex, that promotes sister chromatid alignment after DNA damage and facilitates double-stranded DNA breaks (DSBs) repair via homologous recombination between sister chromatids.</text>
</comment>
<keyword evidence="5 7" id="KW-0234">DNA repair</keyword>
<feature type="domain" description="Non-structural maintenance of chromosome element 4 C-terminal" evidence="10">
    <location>
        <begin position="262"/>
        <end position="347"/>
    </location>
</feature>
<dbReference type="Pfam" id="PF15412">
    <property type="entry name" value="Nse4-Nse3_bdg"/>
    <property type="match status" value="1"/>
</dbReference>
<dbReference type="GO" id="GO:0006281">
    <property type="term" value="P:DNA repair"/>
    <property type="evidence" value="ECO:0007669"/>
    <property type="project" value="UniProtKB-UniRule"/>
</dbReference>
<feature type="compositionally biased region" description="Polar residues" evidence="9">
    <location>
        <begin position="10"/>
        <end position="21"/>
    </location>
</feature>
<evidence type="ECO:0000313" key="13">
    <source>
        <dbReference type="Proteomes" id="UP000289152"/>
    </source>
</evidence>
<organism evidence="12 13">
    <name type="scientific">Tremella mesenterica</name>
    <name type="common">Jelly fungus</name>
    <dbReference type="NCBI Taxonomy" id="5217"/>
    <lineage>
        <taxon>Eukaryota</taxon>
        <taxon>Fungi</taxon>
        <taxon>Dikarya</taxon>
        <taxon>Basidiomycota</taxon>
        <taxon>Agaricomycotina</taxon>
        <taxon>Tremellomycetes</taxon>
        <taxon>Tremellales</taxon>
        <taxon>Tremellaceae</taxon>
        <taxon>Tremella</taxon>
    </lineage>
</organism>
<dbReference type="GO" id="GO:0005634">
    <property type="term" value="C:nucleus"/>
    <property type="evidence" value="ECO:0007669"/>
    <property type="project" value="UniProtKB-SubCell"/>
</dbReference>
<keyword evidence="13" id="KW-1185">Reference proteome</keyword>
<feature type="compositionally biased region" description="Basic and acidic residues" evidence="9">
    <location>
        <begin position="217"/>
        <end position="240"/>
    </location>
</feature>
<dbReference type="EMBL" id="SDIL01000055">
    <property type="protein sequence ID" value="RXK38008.1"/>
    <property type="molecule type" value="Genomic_DNA"/>
</dbReference>
<protein>
    <recommendedName>
        <fullName evidence="7">Non-structural maintenance of chromosomes element 4</fullName>
    </recommendedName>
</protein>
<feature type="region of interest" description="Disordered" evidence="9">
    <location>
        <begin position="1"/>
        <end position="35"/>
    </location>
</feature>
<evidence type="ECO:0000256" key="9">
    <source>
        <dbReference type="SAM" id="MobiDB-lite"/>
    </source>
</evidence>
<evidence type="ECO:0000256" key="7">
    <source>
        <dbReference type="RuleBase" id="RU365071"/>
    </source>
</evidence>
<feature type="region of interest" description="Disordered" evidence="9">
    <location>
        <begin position="206"/>
        <end position="240"/>
    </location>
</feature>
<comment type="caution">
    <text evidence="12">The sequence shown here is derived from an EMBL/GenBank/DDBJ whole genome shotgun (WGS) entry which is preliminary data.</text>
</comment>
<dbReference type="InterPro" id="IPR029225">
    <property type="entry name" value="Nse4_Nse3-bd"/>
</dbReference>
<dbReference type="InterPro" id="IPR027786">
    <property type="entry name" value="Nse4/EID"/>
</dbReference>
<evidence type="ECO:0000259" key="11">
    <source>
        <dbReference type="Pfam" id="PF15412"/>
    </source>
</evidence>
<keyword evidence="3 7" id="KW-0227">DNA damage</keyword>
<keyword evidence="4 7" id="KW-0233">DNA recombination</keyword>
<reference evidence="12 13" key="1">
    <citation type="submission" date="2016-06" db="EMBL/GenBank/DDBJ databases">
        <title>Evolution of pathogenesis and genome organization in the Tremellales.</title>
        <authorList>
            <person name="Cuomo C."/>
            <person name="Litvintseva A."/>
            <person name="Heitman J."/>
            <person name="Chen Y."/>
            <person name="Sun S."/>
            <person name="Springer D."/>
            <person name="Dromer F."/>
            <person name="Young S."/>
            <person name="Zeng Q."/>
            <person name="Chapman S."/>
            <person name="Gujja S."/>
            <person name="Saif S."/>
            <person name="Birren B."/>
        </authorList>
    </citation>
    <scope>NUCLEOTIDE SEQUENCE [LARGE SCALE GENOMIC DNA]</scope>
    <source>
        <strain evidence="12 13">ATCC 28783</strain>
    </source>
</reference>
<evidence type="ECO:0000256" key="6">
    <source>
        <dbReference type="ARBA" id="ARBA00023242"/>
    </source>
</evidence>
<feature type="coiled-coil region" evidence="8">
    <location>
        <begin position="41"/>
        <end position="75"/>
    </location>
</feature>
<feature type="compositionally biased region" description="Basic residues" evidence="9">
    <location>
        <begin position="206"/>
        <end position="216"/>
    </location>
</feature>
<accession>A0A4Q1BJT7</accession>
<dbReference type="STRING" id="5217.A0A4Q1BJT7"/>
<keyword evidence="8" id="KW-0175">Coiled coil</keyword>
<dbReference type="VEuPathDB" id="FungiDB:TREMEDRAFT_66806"/>
<dbReference type="Pfam" id="PF08743">
    <property type="entry name" value="Nse4_C"/>
    <property type="match status" value="1"/>
</dbReference>
<feature type="domain" description="Nse4/EID protein Nse3/MAGE-binding" evidence="11">
    <location>
        <begin position="100"/>
        <end position="154"/>
    </location>
</feature>
<sequence length="364" mass="41670">MSDAGPSRLNGHSASHRNGQTQDRRSSGKRKLFSGVDEIFEKQSIEEKARLGREYREMQAEADDMKANQANITANDLAKHLTRQQALFDQVRDTGTAALDARLMLTTADTAFGLARKMKLDNNDFDVDDFIIKLKSCLGLDRPDMDNISEDEDEDQLDESLERASRRRVRDGPLGDWEKVGWMAAKYSRRVPGVEFMYGPLTIQHKKRQIGPRQRKKSLEPEVRPEEIQTQQKSKEDAKDTASLVKEVINVLRKTVPPGGTINYFRFVINPDDYSQTVENVFYTSFMVKEGHAGVRVLPNGEIILEHVNEDEQESQAEKVRNQAVVELDMDTWEEAKRLFNIKECVIPHRRHTTQVMTANGWYT</sequence>
<comment type="subunit">
    <text evidence="7">Component of the SMC5-SMC6 complex.</text>
</comment>
<gene>
    <name evidence="12" type="ORF">M231_04677</name>
</gene>
<evidence type="ECO:0000256" key="1">
    <source>
        <dbReference type="ARBA" id="ARBA00004123"/>
    </source>
</evidence>
<dbReference type="GO" id="GO:0006310">
    <property type="term" value="P:DNA recombination"/>
    <property type="evidence" value="ECO:0007669"/>
    <property type="project" value="UniProtKB-UniRule"/>
</dbReference>
<dbReference type="Proteomes" id="UP000289152">
    <property type="component" value="Unassembled WGS sequence"/>
</dbReference>
<comment type="subcellular location">
    <subcellularLocation>
        <location evidence="1 7">Nucleus</location>
    </subcellularLocation>
</comment>
<feature type="compositionally biased region" description="Acidic residues" evidence="9">
    <location>
        <begin position="147"/>
        <end position="159"/>
    </location>
</feature>
<dbReference type="GO" id="GO:0030915">
    <property type="term" value="C:Smc5-Smc6 complex"/>
    <property type="evidence" value="ECO:0007669"/>
    <property type="project" value="UniProtKB-UniRule"/>
</dbReference>
<feature type="region of interest" description="Disordered" evidence="9">
    <location>
        <begin position="143"/>
        <end position="164"/>
    </location>
</feature>
<dbReference type="FunCoup" id="A0A4Q1BJT7">
    <property type="interactions" value="228"/>
</dbReference>
<dbReference type="OrthoDB" id="361242at2759"/>
<evidence type="ECO:0000256" key="4">
    <source>
        <dbReference type="ARBA" id="ARBA00023172"/>
    </source>
</evidence>
<evidence type="ECO:0000256" key="5">
    <source>
        <dbReference type="ARBA" id="ARBA00023204"/>
    </source>
</evidence>
<evidence type="ECO:0000256" key="2">
    <source>
        <dbReference type="ARBA" id="ARBA00008997"/>
    </source>
</evidence>
<dbReference type="InParanoid" id="A0A4Q1BJT7"/>
<evidence type="ECO:0000256" key="3">
    <source>
        <dbReference type="ARBA" id="ARBA00022763"/>
    </source>
</evidence>
<name>A0A4Q1BJT7_TREME</name>